<name>A0A9W5W8H5_9BACL</name>
<evidence type="ECO:0000256" key="2">
    <source>
        <dbReference type="ARBA" id="ARBA00004651"/>
    </source>
</evidence>
<dbReference type="GO" id="GO:0005886">
    <property type="term" value="C:plasma membrane"/>
    <property type="evidence" value="ECO:0007669"/>
    <property type="project" value="UniProtKB-SubCell"/>
</dbReference>
<keyword evidence="11 24" id="KW-0812">Transmembrane</keyword>
<feature type="transmembrane region" description="Helical" evidence="24">
    <location>
        <begin position="12"/>
        <end position="39"/>
    </location>
</feature>
<feature type="transmembrane region" description="Helical" evidence="24">
    <location>
        <begin position="174"/>
        <end position="193"/>
    </location>
</feature>
<feature type="transmembrane region" description="Helical" evidence="24">
    <location>
        <begin position="51"/>
        <end position="68"/>
    </location>
</feature>
<evidence type="ECO:0000256" key="19">
    <source>
        <dbReference type="ARBA" id="ARBA00031825"/>
    </source>
</evidence>
<comment type="similarity">
    <text evidence="5">Belongs to the CDS family.</text>
</comment>
<evidence type="ECO:0000256" key="10">
    <source>
        <dbReference type="ARBA" id="ARBA00022679"/>
    </source>
</evidence>
<comment type="pathway">
    <text evidence="4">Lipid metabolism.</text>
</comment>
<evidence type="ECO:0000256" key="13">
    <source>
        <dbReference type="ARBA" id="ARBA00022989"/>
    </source>
</evidence>
<keyword evidence="16" id="KW-0594">Phospholipid biosynthesis</keyword>
<evidence type="ECO:0000256" key="4">
    <source>
        <dbReference type="ARBA" id="ARBA00005189"/>
    </source>
</evidence>
<evidence type="ECO:0000256" key="20">
    <source>
        <dbReference type="ARBA" id="ARBA00032253"/>
    </source>
</evidence>
<proteinExistence type="inferred from homology"/>
<gene>
    <name evidence="25" type="ORF">BG53_11840</name>
</gene>
<feature type="transmembrane region" description="Helical" evidence="24">
    <location>
        <begin position="132"/>
        <end position="153"/>
    </location>
</feature>
<organism evidence="25 26">
    <name type="scientific">Paenibacillus darwinianus</name>
    <dbReference type="NCBI Taxonomy" id="1380763"/>
    <lineage>
        <taxon>Bacteria</taxon>
        <taxon>Bacillati</taxon>
        <taxon>Bacillota</taxon>
        <taxon>Bacilli</taxon>
        <taxon>Bacillales</taxon>
        <taxon>Paenibacillaceae</taxon>
        <taxon>Paenibacillus</taxon>
    </lineage>
</organism>
<dbReference type="EMBL" id="JFHU01000036">
    <property type="protein sequence ID" value="EXX91259.1"/>
    <property type="molecule type" value="Genomic_DNA"/>
</dbReference>
<dbReference type="PANTHER" id="PTHR46382">
    <property type="entry name" value="PHOSPHATIDATE CYTIDYLYLTRANSFERASE"/>
    <property type="match status" value="1"/>
</dbReference>
<dbReference type="Pfam" id="PF01148">
    <property type="entry name" value="CTP_transf_1"/>
    <property type="match status" value="1"/>
</dbReference>
<dbReference type="GO" id="GO:0016024">
    <property type="term" value="P:CDP-diacylglycerol biosynthetic process"/>
    <property type="evidence" value="ECO:0007669"/>
    <property type="project" value="TreeGrafter"/>
</dbReference>
<evidence type="ECO:0000256" key="22">
    <source>
        <dbReference type="ARBA" id="ARBA00032743"/>
    </source>
</evidence>
<evidence type="ECO:0000256" key="24">
    <source>
        <dbReference type="SAM" id="Phobius"/>
    </source>
</evidence>
<dbReference type="OrthoDB" id="9799199at2"/>
<keyword evidence="26" id="KW-1185">Reference proteome</keyword>
<keyword evidence="8" id="KW-1003">Cell membrane</keyword>
<accession>A0A9W5W8H5</accession>
<comment type="subcellular location">
    <subcellularLocation>
        <location evidence="2">Cell membrane</location>
        <topology evidence="2">Multi-pass membrane protein</topology>
    </subcellularLocation>
</comment>
<keyword evidence="14" id="KW-0443">Lipid metabolism</keyword>
<comment type="caution">
    <text evidence="25">The sequence shown here is derived from an EMBL/GenBank/DDBJ whole genome shotgun (WGS) entry which is preliminary data.</text>
</comment>
<comment type="catalytic activity">
    <reaction evidence="1">
        <text>a 1,2-diacyl-sn-glycero-3-phosphate + CTP + H(+) = a CDP-1,2-diacyl-sn-glycerol + diphosphate</text>
        <dbReference type="Rhea" id="RHEA:16229"/>
        <dbReference type="ChEBI" id="CHEBI:15378"/>
        <dbReference type="ChEBI" id="CHEBI:33019"/>
        <dbReference type="ChEBI" id="CHEBI:37563"/>
        <dbReference type="ChEBI" id="CHEBI:58332"/>
        <dbReference type="ChEBI" id="CHEBI:58608"/>
        <dbReference type="EC" id="2.7.7.41"/>
    </reaction>
</comment>
<keyword evidence="12 25" id="KW-0548">Nucleotidyltransferase</keyword>
<feature type="transmembrane region" description="Helical" evidence="24">
    <location>
        <begin position="80"/>
        <end position="96"/>
    </location>
</feature>
<evidence type="ECO:0000256" key="5">
    <source>
        <dbReference type="ARBA" id="ARBA00010185"/>
    </source>
</evidence>
<evidence type="ECO:0000256" key="3">
    <source>
        <dbReference type="ARBA" id="ARBA00005119"/>
    </source>
</evidence>
<keyword evidence="17" id="KW-1208">Phospholipid metabolism</keyword>
<keyword evidence="15 24" id="KW-0472">Membrane</keyword>
<comment type="pathway">
    <text evidence="3">Phospholipid metabolism; CDP-diacylglycerol biosynthesis; CDP-diacylglycerol from sn-glycerol 3-phosphate: step 3/3.</text>
</comment>
<evidence type="ECO:0000256" key="9">
    <source>
        <dbReference type="ARBA" id="ARBA00022516"/>
    </source>
</evidence>
<keyword evidence="9" id="KW-0444">Lipid biosynthesis</keyword>
<evidence type="ECO:0000256" key="12">
    <source>
        <dbReference type="ARBA" id="ARBA00022695"/>
    </source>
</evidence>
<evidence type="ECO:0000256" key="6">
    <source>
        <dbReference type="ARBA" id="ARBA00012487"/>
    </source>
</evidence>
<sequence length="263" mass="27803">MKQRIVTGVLGGLAFALLAVLGGWYYKGLLLVLALIGFYEYIRLNGYRLRDPLSLLGFIGMLAIAVPWRDAGLPQAPPETIVWSLMFAVLAVTVFTKNRAALDGAALMLLGAVYVGFGFSEMMTVRGIEPNGLFLTALTFGAIWASDAGAYFVGKAIGRHKLWPAISPNKTIEGALGGVLLALLVCVIGALAAPDWITVGKAFTIGLIASVAGQLGDLVQSAYKRLRGVKDSGSLLPGHGGVLDRCDSWLIVFPLLTLTGILA</sequence>
<dbReference type="AlphaFoldDB" id="A0A9W5W8H5"/>
<protein>
    <recommendedName>
        <fullName evidence="7">Phosphatidate cytidylyltransferase</fullName>
        <ecNumber evidence="6">2.7.7.41</ecNumber>
    </recommendedName>
    <alternativeName>
        <fullName evidence="20">CDP-DAG synthase</fullName>
    </alternativeName>
    <alternativeName>
        <fullName evidence="22">CDP-DG synthase</fullName>
    </alternativeName>
    <alternativeName>
        <fullName evidence="18">CDP-diacylglycerol synthase</fullName>
    </alternativeName>
    <alternativeName>
        <fullName evidence="21">CDP-diglyceride pyrophosphorylase</fullName>
    </alternativeName>
    <alternativeName>
        <fullName evidence="23">CDP-diglyceride synthase</fullName>
    </alternativeName>
    <alternativeName>
        <fullName evidence="19">CTP:phosphatidate cytidylyltransferase</fullName>
    </alternativeName>
</protein>
<dbReference type="PANTHER" id="PTHR46382:SF1">
    <property type="entry name" value="PHOSPHATIDATE CYTIDYLYLTRANSFERASE"/>
    <property type="match status" value="1"/>
</dbReference>
<evidence type="ECO:0000256" key="15">
    <source>
        <dbReference type="ARBA" id="ARBA00023136"/>
    </source>
</evidence>
<evidence type="ECO:0000256" key="18">
    <source>
        <dbReference type="ARBA" id="ARBA00029893"/>
    </source>
</evidence>
<dbReference type="GO" id="GO:0004605">
    <property type="term" value="F:phosphatidate cytidylyltransferase activity"/>
    <property type="evidence" value="ECO:0007669"/>
    <property type="project" value="UniProtKB-EC"/>
</dbReference>
<keyword evidence="13 24" id="KW-1133">Transmembrane helix</keyword>
<evidence type="ECO:0000256" key="11">
    <source>
        <dbReference type="ARBA" id="ARBA00022692"/>
    </source>
</evidence>
<evidence type="ECO:0000256" key="1">
    <source>
        <dbReference type="ARBA" id="ARBA00001698"/>
    </source>
</evidence>
<evidence type="ECO:0000256" key="21">
    <source>
        <dbReference type="ARBA" id="ARBA00032396"/>
    </source>
</evidence>
<evidence type="ECO:0000256" key="8">
    <source>
        <dbReference type="ARBA" id="ARBA00022475"/>
    </source>
</evidence>
<evidence type="ECO:0000256" key="16">
    <source>
        <dbReference type="ARBA" id="ARBA00023209"/>
    </source>
</evidence>
<evidence type="ECO:0000256" key="17">
    <source>
        <dbReference type="ARBA" id="ARBA00023264"/>
    </source>
</evidence>
<evidence type="ECO:0000256" key="14">
    <source>
        <dbReference type="ARBA" id="ARBA00023098"/>
    </source>
</evidence>
<dbReference type="Proteomes" id="UP000053750">
    <property type="component" value="Unassembled WGS sequence"/>
</dbReference>
<evidence type="ECO:0000256" key="23">
    <source>
        <dbReference type="ARBA" id="ARBA00033406"/>
    </source>
</evidence>
<reference evidence="25 26" key="1">
    <citation type="submission" date="2014-02" db="EMBL/GenBank/DDBJ databases">
        <title>Genome sequence of Paenibacillus darwinianus reveals adaptive mechanisms for survival in Antarctic soils.</title>
        <authorList>
            <person name="Dsouza M."/>
            <person name="Taylor M.W."/>
            <person name="Turner S.J."/>
            <person name="Aislabie J."/>
        </authorList>
    </citation>
    <scope>NUCLEOTIDE SEQUENCE [LARGE SCALE GENOMIC DNA]</scope>
    <source>
        <strain evidence="25 26">CE1</strain>
    </source>
</reference>
<feature type="transmembrane region" description="Helical" evidence="24">
    <location>
        <begin position="101"/>
        <end position="120"/>
    </location>
</feature>
<dbReference type="RefSeq" id="WP_036579315.1">
    <property type="nucleotide sequence ID" value="NZ_KK082138.1"/>
</dbReference>
<keyword evidence="10" id="KW-0808">Transferase</keyword>
<evidence type="ECO:0000313" key="25">
    <source>
        <dbReference type="EMBL" id="EXX91259.1"/>
    </source>
</evidence>
<evidence type="ECO:0000313" key="26">
    <source>
        <dbReference type="Proteomes" id="UP000053750"/>
    </source>
</evidence>
<evidence type="ECO:0000256" key="7">
    <source>
        <dbReference type="ARBA" id="ARBA00019373"/>
    </source>
</evidence>
<dbReference type="EC" id="2.7.7.41" evidence="6"/>